<dbReference type="HOGENOM" id="CLU_001650_6_4_1"/>
<organism evidence="1 2">
    <name type="scientific">Heterobasidion irregulare (strain TC 32-1)</name>
    <dbReference type="NCBI Taxonomy" id="747525"/>
    <lineage>
        <taxon>Eukaryota</taxon>
        <taxon>Fungi</taxon>
        <taxon>Dikarya</taxon>
        <taxon>Basidiomycota</taxon>
        <taxon>Agaricomycotina</taxon>
        <taxon>Agaricomycetes</taxon>
        <taxon>Russulales</taxon>
        <taxon>Bondarzewiaceae</taxon>
        <taxon>Heterobasidion</taxon>
        <taxon>Heterobasidion annosum species complex</taxon>
    </lineage>
</organism>
<sequence>DAGREIVWMRNLLTELGYSLSEASILRVDNQSAVAVSKNPEHHGRMKHLDLRFFWLRDQVEAGVIAPAYVPTVDNAADILTKAVPPEKVKICCGLMGLEDLPH</sequence>
<protein>
    <recommendedName>
        <fullName evidence="3">Reverse transcriptase Ty1/copia-type domain-containing protein</fullName>
    </recommendedName>
</protein>
<reference evidence="1 2" key="1">
    <citation type="journal article" date="2012" name="New Phytol.">
        <title>Insight into trade-off between wood decay and parasitism from the genome of a fungal forest pathogen.</title>
        <authorList>
            <person name="Olson A."/>
            <person name="Aerts A."/>
            <person name="Asiegbu F."/>
            <person name="Belbahri L."/>
            <person name="Bouzid O."/>
            <person name="Broberg A."/>
            <person name="Canback B."/>
            <person name="Coutinho P.M."/>
            <person name="Cullen D."/>
            <person name="Dalman K."/>
            <person name="Deflorio G."/>
            <person name="van Diepen L.T."/>
            <person name="Dunand C."/>
            <person name="Duplessis S."/>
            <person name="Durling M."/>
            <person name="Gonthier P."/>
            <person name="Grimwood J."/>
            <person name="Fossdal C.G."/>
            <person name="Hansson D."/>
            <person name="Henrissat B."/>
            <person name="Hietala A."/>
            <person name="Himmelstrand K."/>
            <person name="Hoffmeister D."/>
            <person name="Hogberg N."/>
            <person name="James T.Y."/>
            <person name="Karlsson M."/>
            <person name="Kohler A."/>
            <person name="Kues U."/>
            <person name="Lee Y.H."/>
            <person name="Lin Y.C."/>
            <person name="Lind M."/>
            <person name="Lindquist E."/>
            <person name="Lombard V."/>
            <person name="Lucas S."/>
            <person name="Lunden K."/>
            <person name="Morin E."/>
            <person name="Murat C."/>
            <person name="Park J."/>
            <person name="Raffaello T."/>
            <person name="Rouze P."/>
            <person name="Salamov A."/>
            <person name="Schmutz J."/>
            <person name="Solheim H."/>
            <person name="Stahlberg J."/>
            <person name="Velez H."/>
            <person name="de Vries R.P."/>
            <person name="Wiebenga A."/>
            <person name="Woodward S."/>
            <person name="Yakovlev I."/>
            <person name="Garbelotto M."/>
            <person name="Martin F."/>
            <person name="Grigoriev I.V."/>
            <person name="Stenlid J."/>
        </authorList>
    </citation>
    <scope>NUCLEOTIDE SEQUENCE [LARGE SCALE GENOMIC DNA]</scope>
    <source>
        <strain evidence="1 2">TC 32-1</strain>
    </source>
</reference>
<proteinExistence type="predicted"/>
<dbReference type="InParanoid" id="W4KFL4"/>
<dbReference type="AlphaFoldDB" id="W4KFL4"/>
<evidence type="ECO:0008006" key="3">
    <source>
        <dbReference type="Google" id="ProtNLM"/>
    </source>
</evidence>
<gene>
    <name evidence="1" type="ORF">HETIRDRAFT_314655</name>
</gene>
<dbReference type="CDD" id="cd09272">
    <property type="entry name" value="RNase_HI_RT_Ty1"/>
    <property type="match status" value="1"/>
</dbReference>
<dbReference type="KEGG" id="hir:HETIRDRAFT_314655"/>
<dbReference type="OrthoDB" id="3344688at2759"/>
<accession>W4KFL4</accession>
<dbReference type="RefSeq" id="XP_009544282.1">
    <property type="nucleotide sequence ID" value="XM_009545987.1"/>
</dbReference>
<evidence type="ECO:0000313" key="2">
    <source>
        <dbReference type="Proteomes" id="UP000030671"/>
    </source>
</evidence>
<dbReference type="STRING" id="747525.W4KFL4"/>
<dbReference type="EMBL" id="KI925456">
    <property type="protein sequence ID" value="ETW84638.1"/>
    <property type="molecule type" value="Genomic_DNA"/>
</dbReference>
<keyword evidence="2" id="KW-1185">Reference proteome</keyword>
<dbReference type="Proteomes" id="UP000030671">
    <property type="component" value="Unassembled WGS sequence"/>
</dbReference>
<evidence type="ECO:0000313" key="1">
    <source>
        <dbReference type="EMBL" id="ETW84638.1"/>
    </source>
</evidence>
<dbReference type="eggNOG" id="KOG0017">
    <property type="taxonomic scope" value="Eukaryota"/>
</dbReference>
<feature type="non-terminal residue" evidence="1">
    <location>
        <position position="1"/>
    </location>
</feature>
<name>W4KFL4_HETIT</name>
<dbReference type="GeneID" id="20670145"/>